<dbReference type="EMBL" id="MAEM01000253">
    <property type="protein sequence ID" value="OBS01789.1"/>
    <property type="molecule type" value="Genomic_DNA"/>
</dbReference>
<feature type="domain" description="NERD" evidence="1">
    <location>
        <begin position="5"/>
        <end position="53"/>
    </location>
</feature>
<evidence type="ECO:0000313" key="2">
    <source>
        <dbReference type="EMBL" id="OBS01789.1"/>
    </source>
</evidence>
<gene>
    <name evidence="2" type="ORF">A9W98_18370</name>
</gene>
<accession>A0A1A6BHU0</accession>
<dbReference type="Proteomes" id="UP000093757">
    <property type="component" value="Unassembled WGS sequence"/>
</dbReference>
<reference evidence="2 3" key="1">
    <citation type="submission" date="2016-06" db="EMBL/GenBank/DDBJ databases">
        <authorList>
            <person name="Kjaerup R.B."/>
            <person name="Dalgaard T.S."/>
            <person name="Juul-Madsen H.R."/>
        </authorList>
    </citation>
    <scope>NUCLEOTIDE SEQUENCE [LARGE SCALE GENOMIC DNA]</scope>
    <source>
        <strain evidence="2 3">1245752.6</strain>
    </source>
</reference>
<protein>
    <recommendedName>
        <fullName evidence="1">NERD domain-containing protein</fullName>
    </recommendedName>
</protein>
<organism evidence="2 3">
    <name type="scientific">Mycobacterium gordonae</name>
    <dbReference type="NCBI Taxonomy" id="1778"/>
    <lineage>
        <taxon>Bacteria</taxon>
        <taxon>Bacillati</taxon>
        <taxon>Actinomycetota</taxon>
        <taxon>Actinomycetes</taxon>
        <taxon>Mycobacteriales</taxon>
        <taxon>Mycobacteriaceae</taxon>
        <taxon>Mycobacterium</taxon>
    </lineage>
</organism>
<dbReference type="InterPro" id="IPR011528">
    <property type="entry name" value="NERD"/>
</dbReference>
<dbReference type="AlphaFoldDB" id="A0A1A6BHU0"/>
<name>A0A1A6BHU0_MYCGO</name>
<dbReference type="Pfam" id="PF08378">
    <property type="entry name" value="NERD"/>
    <property type="match status" value="1"/>
</dbReference>
<sequence>MGIEGAGIVCLEVKGGEVWHDGDGWCQTRGGKQFNIEPVRQAREACYALRGYVESDPRWTLGRLRWDRHL</sequence>
<evidence type="ECO:0000313" key="3">
    <source>
        <dbReference type="Proteomes" id="UP000093757"/>
    </source>
</evidence>
<proteinExistence type="predicted"/>
<evidence type="ECO:0000259" key="1">
    <source>
        <dbReference type="Pfam" id="PF08378"/>
    </source>
</evidence>
<comment type="caution">
    <text evidence="2">The sequence shown here is derived from an EMBL/GenBank/DDBJ whole genome shotgun (WGS) entry which is preliminary data.</text>
</comment>